<dbReference type="Proteomes" id="UP000241346">
    <property type="component" value="Unassembled WGS sequence"/>
</dbReference>
<dbReference type="EMBL" id="PYMB01000001">
    <property type="protein sequence ID" value="PSW15900.1"/>
    <property type="molecule type" value="Genomic_DNA"/>
</dbReference>
<dbReference type="RefSeq" id="WP_107296519.1">
    <property type="nucleotide sequence ID" value="NZ_JAHVIB010000006.1"/>
</dbReference>
<protein>
    <submittedName>
        <fullName evidence="1">Uncharacterized protein</fullName>
    </submittedName>
</protein>
<comment type="caution">
    <text evidence="1">The sequence shown here is derived from an EMBL/GenBank/DDBJ whole genome shotgun (WGS) entry which is preliminary data.</text>
</comment>
<evidence type="ECO:0000313" key="2">
    <source>
        <dbReference type="Proteomes" id="UP000241346"/>
    </source>
</evidence>
<evidence type="ECO:0000313" key="1">
    <source>
        <dbReference type="EMBL" id="PSW15900.1"/>
    </source>
</evidence>
<accession>A0A2T3NK98</accession>
<dbReference type="AlphaFoldDB" id="A0A2T3NK98"/>
<proteinExistence type="predicted"/>
<name>A0A2T3NK98_9GAMM</name>
<reference evidence="1 2" key="1">
    <citation type="submission" date="2018-03" db="EMBL/GenBank/DDBJ databases">
        <title>Whole genome sequencing of Histamine producing bacteria.</title>
        <authorList>
            <person name="Butler K."/>
        </authorList>
    </citation>
    <scope>NUCLEOTIDE SEQUENCE [LARGE SCALE GENOMIC DNA]</scope>
    <source>
        <strain evidence="1 2">DSM 19138</strain>
    </source>
</reference>
<sequence length="63" mass="7108">MSEVYQQKYIVEDIQDMRHGAVAELIEVPNDITDQMGLGESNKLFVDLTEVGAVELGNKHFLE</sequence>
<organism evidence="1 2">
    <name type="scientific">Photobacterium rosenbergii</name>
    <dbReference type="NCBI Taxonomy" id="294936"/>
    <lineage>
        <taxon>Bacteria</taxon>
        <taxon>Pseudomonadati</taxon>
        <taxon>Pseudomonadota</taxon>
        <taxon>Gammaproteobacteria</taxon>
        <taxon>Vibrionales</taxon>
        <taxon>Vibrionaceae</taxon>
        <taxon>Photobacterium</taxon>
    </lineage>
</organism>
<gene>
    <name evidence="1" type="ORF">C9J01_02495</name>
</gene>